<proteinExistence type="predicted"/>
<organism evidence="1 2">
    <name type="scientific">Blattamonas nauphoetae</name>
    <dbReference type="NCBI Taxonomy" id="2049346"/>
    <lineage>
        <taxon>Eukaryota</taxon>
        <taxon>Metamonada</taxon>
        <taxon>Preaxostyla</taxon>
        <taxon>Oxymonadida</taxon>
        <taxon>Blattamonas</taxon>
    </lineage>
</organism>
<protein>
    <submittedName>
        <fullName evidence="1">Uncharacterized protein</fullName>
    </submittedName>
</protein>
<name>A0ABQ9WXE1_9EUKA</name>
<keyword evidence="2" id="KW-1185">Reference proteome</keyword>
<evidence type="ECO:0000313" key="2">
    <source>
        <dbReference type="Proteomes" id="UP001281761"/>
    </source>
</evidence>
<comment type="caution">
    <text evidence="1">The sequence shown here is derived from an EMBL/GenBank/DDBJ whole genome shotgun (WGS) entry which is preliminary data.</text>
</comment>
<dbReference type="EMBL" id="JARBJD010000311">
    <property type="protein sequence ID" value="KAK2944176.1"/>
    <property type="molecule type" value="Genomic_DNA"/>
</dbReference>
<dbReference type="Proteomes" id="UP001281761">
    <property type="component" value="Unassembled WGS sequence"/>
</dbReference>
<reference evidence="1 2" key="1">
    <citation type="journal article" date="2022" name="bioRxiv">
        <title>Genomics of Preaxostyla Flagellates Illuminates Evolutionary Transitions and the Path Towards Mitochondrial Loss.</title>
        <authorList>
            <person name="Novak L.V.F."/>
            <person name="Treitli S.C."/>
            <person name="Pyrih J."/>
            <person name="Halakuc P."/>
            <person name="Pipaliya S.V."/>
            <person name="Vacek V."/>
            <person name="Brzon O."/>
            <person name="Soukal P."/>
            <person name="Eme L."/>
            <person name="Dacks J.B."/>
            <person name="Karnkowska A."/>
            <person name="Elias M."/>
            <person name="Hampl V."/>
        </authorList>
    </citation>
    <scope>NUCLEOTIDE SEQUENCE [LARGE SCALE GENOMIC DNA]</scope>
    <source>
        <strain evidence="1">NAU3</strain>
        <tissue evidence="1">Gut</tissue>
    </source>
</reference>
<accession>A0ABQ9WXE1</accession>
<gene>
    <name evidence="1" type="ORF">BLNAU_20923</name>
</gene>
<evidence type="ECO:0000313" key="1">
    <source>
        <dbReference type="EMBL" id="KAK2944176.1"/>
    </source>
</evidence>
<sequence>MFVDTHRRFLGYEPHKKLPDMDKSIMYRSLVALVKEGYPLDDALQDKAVQFLKRIEPKSSPFAPPTNLVNILVPSSAGSPSGFVESVVILLASPHSPVVAAAMSFLINTIHASSTAIRLRLVASDLIAEWKAEGPEVAQSGKQMMQALFSEGFEDTLEQISILAFISVQVFPHPSSILGSIFGTLCLRRDLCKSIELACLNPEQELFLNYDLSSKMSFKDQSRIFKSLVTLVKAGYPFDNALRDRAVVFLKSLEPGKSQPITASKLVTDLVPSSAGSPSGFVEGIVTLLSSPLSTIVAATLSFLQKTTLYNVLAAVQPHTLTRSGNEEMIDNLNKVIDHSVNLAFPNCLAELGITSAVDQFNHREMIFQKVVLPSSQFVTFLISNRHILNGLLLKSFLNLLAIFIQICPFHLPTLEFVLASPIVMAFSSCLSFVEDDLCPLGILVHINHSLPEWKEEGPEVVQSAKRMMQALSSESFEDTLEQTLMHNKGCHGFKLVDECHSISQLWTDSAIASNRPEMVCSFGLVVLNATVFDCHIVNRPLSKQFLTSLNDNHPSFISSQWNPLHAHTISPGDQDQGFCVHGDDDGLVRKD</sequence>